<accession>A0A8H6X9G8</accession>
<reference evidence="1" key="1">
    <citation type="submission" date="2020-05" db="EMBL/GenBank/DDBJ databases">
        <title>Mycena genomes resolve the evolution of fungal bioluminescence.</title>
        <authorList>
            <person name="Tsai I.J."/>
        </authorList>
    </citation>
    <scope>NUCLEOTIDE SEQUENCE</scope>
    <source>
        <strain evidence="1">160909Yilan</strain>
    </source>
</reference>
<dbReference type="Proteomes" id="UP000623467">
    <property type="component" value="Unassembled WGS sequence"/>
</dbReference>
<evidence type="ECO:0000313" key="1">
    <source>
        <dbReference type="EMBL" id="KAF7336532.1"/>
    </source>
</evidence>
<gene>
    <name evidence="1" type="ORF">MSAN_02285300</name>
</gene>
<dbReference type="AlphaFoldDB" id="A0A8H6X9G8"/>
<comment type="caution">
    <text evidence="1">The sequence shown here is derived from an EMBL/GenBank/DDBJ whole genome shotgun (WGS) entry which is preliminary data.</text>
</comment>
<dbReference type="EMBL" id="JACAZH010000036">
    <property type="protein sequence ID" value="KAF7336532.1"/>
    <property type="molecule type" value="Genomic_DNA"/>
</dbReference>
<proteinExistence type="predicted"/>
<organism evidence="1 2">
    <name type="scientific">Mycena sanguinolenta</name>
    <dbReference type="NCBI Taxonomy" id="230812"/>
    <lineage>
        <taxon>Eukaryota</taxon>
        <taxon>Fungi</taxon>
        <taxon>Dikarya</taxon>
        <taxon>Basidiomycota</taxon>
        <taxon>Agaricomycotina</taxon>
        <taxon>Agaricomycetes</taxon>
        <taxon>Agaricomycetidae</taxon>
        <taxon>Agaricales</taxon>
        <taxon>Marasmiineae</taxon>
        <taxon>Mycenaceae</taxon>
        <taxon>Mycena</taxon>
    </lineage>
</organism>
<keyword evidence="2" id="KW-1185">Reference proteome</keyword>
<protein>
    <submittedName>
        <fullName evidence="1">Uncharacterized protein</fullName>
    </submittedName>
</protein>
<name>A0A8H6X9G8_9AGAR</name>
<evidence type="ECO:0000313" key="2">
    <source>
        <dbReference type="Proteomes" id="UP000623467"/>
    </source>
</evidence>
<sequence length="173" mass="18762">MNMPVPRGPARSLWMGSPIRQCYGPPGTHWHIDRKHQPRALLRIKPLVVSELPDWCPGCSMSQPLPAHNPTVCGCRTVYGLSHLGYKRQAPSRPSRAGREVTGAAGPAATKLAMQIVRETSRTIPHPVATVCASTVVLCFSSRQPALCDHWDTTGDADLAQCCIARPHPASSQ</sequence>